<comment type="catalytic activity">
    <reaction evidence="1">
        <text>ATP + protein L-histidine = ADP + protein N-phospho-L-histidine.</text>
        <dbReference type="EC" id="2.7.13.3"/>
    </reaction>
</comment>
<feature type="transmembrane region" description="Helical" evidence="8">
    <location>
        <begin position="76"/>
        <end position="94"/>
    </location>
</feature>
<dbReference type="PANTHER" id="PTHR43047:SF72">
    <property type="entry name" value="OSMOSENSING HISTIDINE PROTEIN KINASE SLN1"/>
    <property type="match status" value="1"/>
</dbReference>
<dbReference type="Gene3D" id="3.30.565.10">
    <property type="entry name" value="Histidine kinase-like ATPase, C-terminal domain"/>
    <property type="match status" value="1"/>
</dbReference>
<dbReference type="Gene3D" id="1.10.287.130">
    <property type="match status" value="1"/>
</dbReference>
<dbReference type="EMBL" id="JAAWVT010000003">
    <property type="protein sequence ID" value="NKG20912.1"/>
    <property type="molecule type" value="Genomic_DNA"/>
</dbReference>
<reference evidence="10 11" key="1">
    <citation type="submission" date="2020-04" db="EMBL/GenBank/DDBJ databases">
        <title>Paeniglutamicibacter sp. ANT13_2, a novel actinomycete isolated from sediment in Antarctica.</title>
        <authorList>
            <person name="Sakdapetsiri C."/>
            <person name="Pinyakong O."/>
        </authorList>
    </citation>
    <scope>NUCLEOTIDE SEQUENCE [LARGE SCALE GENOMIC DNA]</scope>
    <source>
        <strain evidence="10 11">ANT13_2</strain>
    </source>
</reference>
<dbReference type="EC" id="2.7.13.3" evidence="3"/>
<feature type="transmembrane region" description="Helical" evidence="8">
    <location>
        <begin position="49"/>
        <end position="69"/>
    </location>
</feature>
<accession>A0ABX1G659</accession>
<dbReference type="SUPFAM" id="SSF55874">
    <property type="entry name" value="ATPase domain of HSP90 chaperone/DNA topoisomerase II/histidine kinase"/>
    <property type="match status" value="1"/>
</dbReference>
<dbReference type="RefSeq" id="WP_132363795.1">
    <property type="nucleotide sequence ID" value="NZ_JAAWVT010000003.1"/>
</dbReference>
<keyword evidence="4" id="KW-0597">Phosphoprotein</keyword>
<keyword evidence="8" id="KW-1133">Transmembrane helix</keyword>
<dbReference type="PRINTS" id="PR00344">
    <property type="entry name" value="BCTRLSENSOR"/>
</dbReference>
<keyword evidence="8" id="KW-0812">Transmembrane</keyword>
<gene>
    <name evidence="10" type="ORF">HED64_09350</name>
</gene>
<evidence type="ECO:0000256" key="4">
    <source>
        <dbReference type="ARBA" id="ARBA00022553"/>
    </source>
</evidence>
<evidence type="ECO:0000256" key="2">
    <source>
        <dbReference type="ARBA" id="ARBA00004236"/>
    </source>
</evidence>
<feature type="domain" description="Histidine kinase" evidence="9">
    <location>
        <begin position="337"/>
        <end position="549"/>
    </location>
</feature>
<dbReference type="Gene3D" id="3.30.450.20">
    <property type="entry name" value="PAS domain"/>
    <property type="match status" value="1"/>
</dbReference>
<dbReference type="InterPro" id="IPR005467">
    <property type="entry name" value="His_kinase_dom"/>
</dbReference>
<dbReference type="PROSITE" id="PS50109">
    <property type="entry name" value="HIS_KIN"/>
    <property type="match status" value="1"/>
</dbReference>
<dbReference type="CDD" id="cd00075">
    <property type="entry name" value="HATPase"/>
    <property type="match status" value="1"/>
</dbReference>
<evidence type="ECO:0000256" key="1">
    <source>
        <dbReference type="ARBA" id="ARBA00000085"/>
    </source>
</evidence>
<dbReference type="Proteomes" id="UP000746595">
    <property type="component" value="Unassembled WGS sequence"/>
</dbReference>
<dbReference type="Pfam" id="PF02518">
    <property type="entry name" value="HATPase_c"/>
    <property type="match status" value="1"/>
</dbReference>
<dbReference type="CDD" id="cd00082">
    <property type="entry name" value="HisKA"/>
    <property type="match status" value="1"/>
</dbReference>
<keyword evidence="5" id="KW-0808">Transferase</keyword>
<dbReference type="InterPro" id="IPR003661">
    <property type="entry name" value="HisK_dim/P_dom"/>
</dbReference>
<dbReference type="InterPro" id="IPR036890">
    <property type="entry name" value="HATPase_C_sf"/>
</dbReference>
<feature type="transmembrane region" description="Helical" evidence="8">
    <location>
        <begin position="21"/>
        <end position="43"/>
    </location>
</feature>
<evidence type="ECO:0000256" key="8">
    <source>
        <dbReference type="SAM" id="Phobius"/>
    </source>
</evidence>
<keyword evidence="6" id="KW-0418">Kinase</keyword>
<dbReference type="Pfam" id="PF08448">
    <property type="entry name" value="PAS_4"/>
    <property type="match status" value="1"/>
</dbReference>
<proteinExistence type="predicted"/>
<evidence type="ECO:0000256" key="7">
    <source>
        <dbReference type="ARBA" id="ARBA00023012"/>
    </source>
</evidence>
<evidence type="ECO:0000256" key="5">
    <source>
        <dbReference type="ARBA" id="ARBA00022679"/>
    </source>
</evidence>
<evidence type="ECO:0000256" key="3">
    <source>
        <dbReference type="ARBA" id="ARBA00012438"/>
    </source>
</evidence>
<name>A0ABX1G659_9MICC</name>
<keyword evidence="7" id="KW-0902">Two-component regulatory system</keyword>
<sequence length="558" mass="60212">MTQSSTAGLVHRHFHSRSLRVRVILTQAPLSLTVILMVVHAGVVFPQIFANPVFVTGLWMHAAIFVLCFAVPWERLPTSSFLVIPYLDFVAIGFTREGSLLYATSAGLLMLFPVFWLSTSGLARKTAVFSSLVGTLLIIWTPILLAGIPVTAEQLSKPLLFPFMMAGFSLTVVSMTARLDRQRLAVLAMDVQLRAALEASRQREQLLSTVLDAIPVGVVVVDAQGHDQLMNSTQQAFHAFAVPDHTGDPEEKDLLLFGTDKVTPLGTEDRPVRRAVRGESFTNCQIWVGSGDRARAFSTTARTMKDADGNNDGAVISFHDVTGMLTALAAKDDFVARVSHEFRTPLSSILGYASLIMDDGQDLPSEVASSVAVIERNAERLLGLVNDLLTAKTLTYRPTPTDFAQLVAHSLAAAAPSAATNAVTLMSLVEGPMPVVIDAGRIGQVLDNLVSNAIKYSPDGGTVTVRAWPESEDLVCTIQDTGMGMSNTEQAEAFTRFFRAESALQRAIPGLGLGLLITKSIVEMHGGTIRLQSTPKKGTTIRFTLPQPVSTHGGPHER</sequence>
<dbReference type="InterPro" id="IPR035965">
    <property type="entry name" value="PAS-like_dom_sf"/>
</dbReference>
<comment type="subcellular location">
    <subcellularLocation>
        <location evidence="2">Cell membrane</location>
    </subcellularLocation>
</comment>
<dbReference type="SMART" id="SM00388">
    <property type="entry name" value="HisKA"/>
    <property type="match status" value="1"/>
</dbReference>
<evidence type="ECO:0000313" key="11">
    <source>
        <dbReference type="Proteomes" id="UP000746595"/>
    </source>
</evidence>
<dbReference type="InterPro" id="IPR036097">
    <property type="entry name" value="HisK_dim/P_sf"/>
</dbReference>
<dbReference type="InterPro" id="IPR013656">
    <property type="entry name" value="PAS_4"/>
</dbReference>
<dbReference type="SMART" id="SM00387">
    <property type="entry name" value="HATPase_c"/>
    <property type="match status" value="1"/>
</dbReference>
<evidence type="ECO:0000259" key="9">
    <source>
        <dbReference type="PROSITE" id="PS50109"/>
    </source>
</evidence>
<evidence type="ECO:0000256" key="6">
    <source>
        <dbReference type="ARBA" id="ARBA00022777"/>
    </source>
</evidence>
<dbReference type="SUPFAM" id="SSF55785">
    <property type="entry name" value="PYP-like sensor domain (PAS domain)"/>
    <property type="match status" value="1"/>
</dbReference>
<feature type="transmembrane region" description="Helical" evidence="8">
    <location>
        <begin position="126"/>
        <end position="148"/>
    </location>
</feature>
<evidence type="ECO:0000313" key="10">
    <source>
        <dbReference type="EMBL" id="NKG20912.1"/>
    </source>
</evidence>
<dbReference type="Pfam" id="PF00512">
    <property type="entry name" value="HisKA"/>
    <property type="match status" value="1"/>
</dbReference>
<keyword evidence="8" id="KW-0472">Membrane</keyword>
<dbReference type="InterPro" id="IPR003594">
    <property type="entry name" value="HATPase_dom"/>
</dbReference>
<dbReference type="SUPFAM" id="SSF47384">
    <property type="entry name" value="Homodimeric domain of signal transducing histidine kinase"/>
    <property type="match status" value="1"/>
</dbReference>
<dbReference type="InterPro" id="IPR004358">
    <property type="entry name" value="Sig_transdc_His_kin-like_C"/>
</dbReference>
<protein>
    <recommendedName>
        <fullName evidence="3">histidine kinase</fullName>
        <ecNumber evidence="3">2.7.13.3</ecNumber>
    </recommendedName>
</protein>
<feature type="transmembrane region" description="Helical" evidence="8">
    <location>
        <begin position="100"/>
        <end position="119"/>
    </location>
</feature>
<dbReference type="PANTHER" id="PTHR43047">
    <property type="entry name" value="TWO-COMPONENT HISTIDINE PROTEIN KINASE"/>
    <property type="match status" value="1"/>
</dbReference>
<keyword evidence="11" id="KW-1185">Reference proteome</keyword>
<organism evidence="10 11">
    <name type="scientific">Paeniglutamicibacter terrestris</name>
    <dbReference type="NCBI Taxonomy" id="2723403"/>
    <lineage>
        <taxon>Bacteria</taxon>
        <taxon>Bacillati</taxon>
        <taxon>Actinomycetota</taxon>
        <taxon>Actinomycetes</taxon>
        <taxon>Micrococcales</taxon>
        <taxon>Micrococcaceae</taxon>
        <taxon>Paeniglutamicibacter</taxon>
    </lineage>
</organism>
<comment type="caution">
    <text evidence="10">The sequence shown here is derived from an EMBL/GenBank/DDBJ whole genome shotgun (WGS) entry which is preliminary data.</text>
</comment>